<evidence type="ECO:0000313" key="2">
    <source>
        <dbReference type="EMBL" id="CAB0043977.1"/>
    </source>
</evidence>
<dbReference type="Proteomes" id="UP000479190">
    <property type="component" value="Unassembled WGS sequence"/>
</dbReference>
<evidence type="ECO:0000313" key="3">
    <source>
        <dbReference type="Proteomes" id="UP000479190"/>
    </source>
</evidence>
<gene>
    <name evidence="2" type="ORF">TBRA_LOCUS15565</name>
</gene>
<name>A0A6H5J5Z7_9HYME</name>
<feature type="region of interest" description="Disordered" evidence="1">
    <location>
        <begin position="1"/>
        <end position="41"/>
    </location>
</feature>
<dbReference type="AlphaFoldDB" id="A0A6H5J5Z7"/>
<keyword evidence="3" id="KW-1185">Reference proteome</keyword>
<accession>A0A6H5J5Z7</accession>
<feature type="non-terminal residue" evidence="2">
    <location>
        <position position="64"/>
    </location>
</feature>
<reference evidence="2 3" key="1">
    <citation type="submission" date="2020-02" db="EMBL/GenBank/DDBJ databases">
        <authorList>
            <person name="Ferguson B K."/>
        </authorList>
    </citation>
    <scope>NUCLEOTIDE SEQUENCE [LARGE SCALE GENOMIC DNA]</scope>
</reference>
<evidence type="ECO:0000256" key="1">
    <source>
        <dbReference type="SAM" id="MobiDB-lite"/>
    </source>
</evidence>
<proteinExistence type="predicted"/>
<dbReference type="EMBL" id="CADCXV010001369">
    <property type="protein sequence ID" value="CAB0043977.1"/>
    <property type="molecule type" value="Genomic_DNA"/>
</dbReference>
<protein>
    <submittedName>
        <fullName evidence="2">Uncharacterized protein</fullName>
    </submittedName>
</protein>
<organism evidence="2 3">
    <name type="scientific">Trichogramma brassicae</name>
    <dbReference type="NCBI Taxonomy" id="86971"/>
    <lineage>
        <taxon>Eukaryota</taxon>
        <taxon>Metazoa</taxon>
        <taxon>Ecdysozoa</taxon>
        <taxon>Arthropoda</taxon>
        <taxon>Hexapoda</taxon>
        <taxon>Insecta</taxon>
        <taxon>Pterygota</taxon>
        <taxon>Neoptera</taxon>
        <taxon>Endopterygota</taxon>
        <taxon>Hymenoptera</taxon>
        <taxon>Apocrita</taxon>
        <taxon>Proctotrupomorpha</taxon>
        <taxon>Chalcidoidea</taxon>
        <taxon>Trichogrammatidae</taxon>
        <taxon>Trichogramma</taxon>
    </lineage>
</organism>
<sequence length="64" mass="6829">MEERCSPSVDGPTALARGQSNYHSRVIGTSPPNGGKEEGEPLLEEDFNAGSIWLEELVGASRSL</sequence>